<keyword evidence="4 7" id="KW-0812">Transmembrane</keyword>
<comment type="caution">
    <text evidence="9">The sequence shown here is derived from an EMBL/GenBank/DDBJ whole genome shotgun (WGS) entry which is preliminary data.</text>
</comment>
<dbReference type="PANTHER" id="PTHR12677:SF59">
    <property type="entry name" value="GOLGI APPARATUS MEMBRANE PROTEIN TVP38-RELATED"/>
    <property type="match status" value="1"/>
</dbReference>
<accession>A0A7K3M004</accession>
<dbReference type="AlphaFoldDB" id="A0A7K3M004"/>
<name>A0A7K3M004_9ACTN</name>
<evidence type="ECO:0000256" key="2">
    <source>
        <dbReference type="ARBA" id="ARBA00008640"/>
    </source>
</evidence>
<reference evidence="9 10" key="1">
    <citation type="submission" date="2019-11" db="EMBL/GenBank/DDBJ databases">
        <authorList>
            <person name="Li X.-J."/>
            <person name="Feng X.-M."/>
        </authorList>
    </citation>
    <scope>NUCLEOTIDE SEQUENCE [LARGE SCALE GENOMIC DNA]</scope>
    <source>
        <strain evidence="9 10">XMNu-373</strain>
    </source>
</reference>
<dbReference type="InterPro" id="IPR015414">
    <property type="entry name" value="TMEM64"/>
</dbReference>
<protein>
    <recommendedName>
        <fullName evidence="7">TVP38/TMEM64 family membrane protein</fullName>
    </recommendedName>
</protein>
<evidence type="ECO:0000313" key="9">
    <source>
        <dbReference type="EMBL" id="NDL55788.1"/>
    </source>
</evidence>
<comment type="similarity">
    <text evidence="2 7">Belongs to the TVP38/TMEM64 family.</text>
</comment>
<dbReference type="GO" id="GO:0005886">
    <property type="term" value="C:plasma membrane"/>
    <property type="evidence" value="ECO:0007669"/>
    <property type="project" value="UniProtKB-SubCell"/>
</dbReference>
<evidence type="ECO:0000256" key="3">
    <source>
        <dbReference type="ARBA" id="ARBA00022475"/>
    </source>
</evidence>
<feature type="transmembrane region" description="Helical" evidence="7">
    <location>
        <begin position="141"/>
        <end position="161"/>
    </location>
</feature>
<dbReference type="Pfam" id="PF09335">
    <property type="entry name" value="VTT_dom"/>
    <property type="match status" value="1"/>
</dbReference>
<keyword evidence="3 7" id="KW-1003">Cell membrane</keyword>
<feature type="transmembrane region" description="Helical" evidence="7">
    <location>
        <begin position="59"/>
        <end position="77"/>
    </location>
</feature>
<dbReference type="PANTHER" id="PTHR12677">
    <property type="entry name" value="GOLGI APPARATUS MEMBRANE PROTEIN TVP38-RELATED"/>
    <property type="match status" value="1"/>
</dbReference>
<feature type="domain" description="VTT" evidence="8">
    <location>
        <begin position="77"/>
        <end position="193"/>
    </location>
</feature>
<organism evidence="9 10">
    <name type="scientific">Phytoactinopolyspora mesophila</name>
    <dbReference type="NCBI Taxonomy" id="2650750"/>
    <lineage>
        <taxon>Bacteria</taxon>
        <taxon>Bacillati</taxon>
        <taxon>Actinomycetota</taxon>
        <taxon>Actinomycetes</taxon>
        <taxon>Jiangellales</taxon>
        <taxon>Jiangellaceae</taxon>
        <taxon>Phytoactinopolyspora</taxon>
    </lineage>
</organism>
<evidence type="ECO:0000256" key="6">
    <source>
        <dbReference type="ARBA" id="ARBA00023136"/>
    </source>
</evidence>
<dbReference type="InterPro" id="IPR032816">
    <property type="entry name" value="VTT_dom"/>
</dbReference>
<evidence type="ECO:0000313" key="10">
    <source>
        <dbReference type="Proteomes" id="UP000460435"/>
    </source>
</evidence>
<feature type="transmembrane region" description="Helical" evidence="7">
    <location>
        <begin position="201"/>
        <end position="221"/>
    </location>
</feature>
<evidence type="ECO:0000256" key="4">
    <source>
        <dbReference type="ARBA" id="ARBA00022692"/>
    </source>
</evidence>
<keyword evidence="6 7" id="KW-0472">Membrane</keyword>
<keyword evidence="10" id="KW-1185">Reference proteome</keyword>
<dbReference type="EMBL" id="WLZY01000001">
    <property type="protein sequence ID" value="NDL55788.1"/>
    <property type="molecule type" value="Genomic_DNA"/>
</dbReference>
<dbReference type="Proteomes" id="UP000460435">
    <property type="component" value="Unassembled WGS sequence"/>
</dbReference>
<feature type="transmembrane region" description="Helical" evidence="7">
    <location>
        <begin position="89"/>
        <end position="113"/>
    </location>
</feature>
<comment type="subcellular location">
    <subcellularLocation>
        <location evidence="1 7">Cell membrane</location>
        <topology evidence="1 7">Multi-pass membrane protein</topology>
    </subcellularLocation>
</comment>
<gene>
    <name evidence="9" type="ORF">F7O44_01750</name>
</gene>
<feature type="transmembrane region" description="Helical" evidence="7">
    <location>
        <begin position="21"/>
        <end position="44"/>
    </location>
</feature>
<dbReference type="RefSeq" id="WP_162448463.1">
    <property type="nucleotide sequence ID" value="NZ_WLZY01000001.1"/>
</dbReference>
<keyword evidence="5 7" id="KW-1133">Transmembrane helix</keyword>
<evidence type="ECO:0000256" key="5">
    <source>
        <dbReference type="ARBA" id="ARBA00022989"/>
    </source>
</evidence>
<feature type="transmembrane region" description="Helical" evidence="7">
    <location>
        <begin position="173"/>
        <end position="195"/>
    </location>
</feature>
<evidence type="ECO:0000256" key="7">
    <source>
        <dbReference type="RuleBase" id="RU366058"/>
    </source>
</evidence>
<proteinExistence type="inferred from homology"/>
<evidence type="ECO:0000259" key="8">
    <source>
        <dbReference type="Pfam" id="PF09335"/>
    </source>
</evidence>
<sequence length="231" mass="24642">MERDVTDGGREDATHKTPPAVWWRLIALGVLLGGGLLLWLLFGWPTQQDISSALENSGLWTPVVFAAGHVVATLLMLPKNILSIAAGLMFGMPGGALLVWASAMAGAGTAFWIGRYLGRDGVERFTGRHLRRLDQLVERHGVLSVLVVRLIPVISFSTVNYGCGVTAVRFPAYLLATAVGIVPGTVTYVVLGAYGTQLAPWQLILAVGALVALCVAGLLVARTRRHKPVDP</sequence>
<evidence type="ECO:0000256" key="1">
    <source>
        <dbReference type="ARBA" id="ARBA00004651"/>
    </source>
</evidence>